<comment type="caution">
    <text evidence="3">The sequence shown here is derived from an EMBL/GenBank/DDBJ whole genome shotgun (WGS) entry which is preliminary data.</text>
</comment>
<dbReference type="Gene3D" id="2.60.40.2700">
    <property type="match status" value="2"/>
</dbReference>
<dbReference type="Gene3D" id="3.40.390.10">
    <property type="entry name" value="Collagenase (Catalytic Domain)"/>
    <property type="match status" value="1"/>
</dbReference>
<evidence type="ECO:0000259" key="2">
    <source>
        <dbReference type="Pfam" id="PF11350"/>
    </source>
</evidence>
<dbReference type="AlphaFoldDB" id="A0A9X2D6V4"/>
<feature type="region of interest" description="Disordered" evidence="1">
    <location>
        <begin position="1"/>
        <end position="44"/>
    </location>
</feature>
<evidence type="ECO:0000313" key="4">
    <source>
        <dbReference type="Proteomes" id="UP001139485"/>
    </source>
</evidence>
<organism evidence="3 4">
    <name type="scientific">Nocardioides bruguierae</name>
    <dbReference type="NCBI Taxonomy" id="2945102"/>
    <lineage>
        <taxon>Bacteria</taxon>
        <taxon>Bacillati</taxon>
        <taxon>Actinomycetota</taxon>
        <taxon>Actinomycetes</taxon>
        <taxon>Propionibacteriales</taxon>
        <taxon>Nocardioidaceae</taxon>
        <taxon>Nocardioides</taxon>
    </lineage>
</organism>
<accession>A0A9X2D6V4</accession>
<dbReference type="EMBL" id="JAMOIL010000010">
    <property type="protein sequence ID" value="MCM0620458.1"/>
    <property type="molecule type" value="Genomic_DNA"/>
</dbReference>
<feature type="compositionally biased region" description="Low complexity" evidence="1">
    <location>
        <begin position="1"/>
        <end position="13"/>
    </location>
</feature>
<evidence type="ECO:0000256" key="1">
    <source>
        <dbReference type="SAM" id="MobiDB-lite"/>
    </source>
</evidence>
<dbReference type="RefSeq" id="WP_250827079.1">
    <property type="nucleotide sequence ID" value="NZ_JAMOIL010000010.1"/>
</dbReference>
<dbReference type="Pfam" id="PF11350">
    <property type="entry name" value="DUF3152"/>
    <property type="match status" value="1"/>
</dbReference>
<dbReference type="Proteomes" id="UP001139485">
    <property type="component" value="Unassembled WGS sequence"/>
</dbReference>
<evidence type="ECO:0000313" key="3">
    <source>
        <dbReference type="EMBL" id="MCM0620458.1"/>
    </source>
</evidence>
<reference evidence="3" key="1">
    <citation type="submission" date="2022-05" db="EMBL/GenBank/DDBJ databases">
        <authorList>
            <person name="Tuo L."/>
        </authorList>
    </citation>
    <scope>NUCLEOTIDE SEQUENCE</scope>
    <source>
        <strain evidence="3">BSK12Z-4</strain>
    </source>
</reference>
<dbReference type="GO" id="GO:0008237">
    <property type="term" value="F:metallopeptidase activity"/>
    <property type="evidence" value="ECO:0007669"/>
    <property type="project" value="InterPro"/>
</dbReference>
<feature type="domain" description="DUF3152" evidence="2">
    <location>
        <begin position="192"/>
        <end position="342"/>
    </location>
</feature>
<gene>
    <name evidence="3" type="ORF">M8330_09140</name>
</gene>
<name>A0A9X2D6V4_9ACTN</name>
<proteinExistence type="predicted"/>
<protein>
    <submittedName>
        <fullName evidence="3">DUF3152 domain-containing protein</fullName>
    </submittedName>
</protein>
<dbReference type="InterPro" id="IPR022603">
    <property type="entry name" value="DUF3152"/>
</dbReference>
<sequence>MGGLLLAPPASAAEGDVLTATERPTVSGEPRFREPLVASRGGWGRSPSEVSVAYQWLRAGEEIPGATGKRYRPSLEDLGNRLSVVVTATATDGASGTATSRRTTRVRRAENRATRAPRVAGTTRYGRVLRAGQGRWEHRPARVRITWYRAGGVEVGSGRRYRLQPADVGATLFVVARATGRGLVPATKRSERTPRVRHRVGVSRSVTYHVETRGDVSASVRRFKRLAQQTYDDARGWRSAGVRFTRVRSGGDFTLVLAEASTLTDFSSECSTQWSCRVGRYVVINQTRWRHASPAWNEADGSLRDYRHMVVNHETGHWLGQGHSTCPGSGQPAPVMMQQSKDLGGCTFNPWPVAGEISRVAG</sequence>
<keyword evidence="4" id="KW-1185">Reference proteome</keyword>
<dbReference type="SUPFAM" id="SSF55486">
    <property type="entry name" value="Metalloproteases ('zincins'), catalytic domain"/>
    <property type="match status" value="1"/>
</dbReference>
<dbReference type="InterPro" id="IPR024079">
    <property type="entry name" value="MetalloPept_cat_dom_sf"/>
</dbReference>